<evidence type="ECO:0000256" key="5">
    <source>
        <dbReference type="SAM" id="MobiDB-lite"/>
    </source>
</evidence>
<comment type="similarity">
    <text evidence="2 4">Belongs to the SPP2 family.</text>
</comment>
<keyword evidence="4" id="KW-0747">Spliceosome</keyword>
<evidence type="ECO:0000259" key="6">
    <source>
        <dbReference type="Pfam" id="PF12656"/>
    </source>
</evidence>
<keyword evidence="4" id="KW-0507">mRNA processing</keyword>
<dbReference type="STRING" id="5007.A0A3F2Y5L8"/>
<dbReference type="GO" id="GO:0005681">
    <property type="term" value="C:spliceosomal complex"/>
    <property type="evidence" value="ECO:0007669"/>
    <property type="project" value="UniProtKB-UniRule"/>
</dbReference>
<dbReference type="Pfam" id="PF12656">
    <property type="entry name" value="G-patch_2"/>
    <property type="match status" value="1"/>
</dbReference>
<dbReference type="EMBL" id="CABFWN010000004">
    <property type="protein sequence ID" value="VUG19084.1"/>
    <property type="molecule type" value="Genomic_DNA"/>
</dbReference>
<feature type="compositionally biased region" description="Polar residues" evidence="5">
    <location>
        <begin position="227"/>
        <end position="237"/>
    </location>
</feature>
<proteinExistence type="inferred from homology"/>
<evidence type="ECO:0000313" key="8">
    <source>
        <dbReference type="EMBL" id="VUG19084.1"/>
    </source>
</evidence>
<keyword evidence="3 4" id="KW-0539">Nucleus</keyword>
<dbReference type="InterPro" id="IPR026822">
    <property type="entry name" value="Spp2/MOS2_G-patch"/>
</dbReference>
<gene>
    <name evidence="8" type="ORF">DEBR0S4_10088G</name>
    <name evidence="7" type="ORF">HII12_005387</name>
</gene>
<feature type="region of interest" description="Disordered" evidence="5">
    <location>
        <begin position="214"/>
        <end position="237"/>
    </location>
</feature>
<organism evidence="8 9">
    <name type="scientific">Dekkera bruxellensis</name>
    <name type="common">Brettanomyces custersii</name>
    <dbReference type="NCBI Taxonomy" id="5007"/>
    <lineage>
        <taxon>Eukaryota</taxon>
        <taxon>Fungi</taxon>
        <taxon>Dikarya</taxon>
        <taxon>Ascomycota</taxon>
        <taxon>Saccharomycotina</taxon>
        <taxon>Pichiomycetes</taxon>
        <taxon>Pichiales</taxon>
        <taxon>Pichiaceae</taxon>
        <taxon>Brettanomyces</taxon>
    </lineage>
</organism>
<name>A0A3F2Y5L8_DEKBR</name>
<comment type="subcellular location">
    <subcellularLocation>
        <location evidence="1 4">Nucleus</location>
    </subcellularLocation>
</comment>
<feature type="region of interest" description="Disordered" evidence="5">
    <location>
        <begin position="92"/>
        <end position="117"/>
    </location>
</feature>
<evidence type="ECO:0000256" key="2">
    <source>
        <dbReference type="ARBA" id="ARBA00008576"/>
    </source>
</evidence>
<accession>A0A3F2Y5L8</accession>
<dbReference type="EMBL" id="JABCYN010000057">
    <property type="protein sequence ID" value="KAF6005811.1"/>
    <property type="molecule type" value="Genomic_DNA"/>
</dbReference>
<evidence type="ECO:0000256" key="1">
    <source>
        <dbReference type="ARBA" id="ARBA00004123"/>
    </source>
</evidence>
<keyword evidence="4" id="KW-0508">mRNA splicing</keyword>
<feature type="domain" description="Spp2/MOS2 G-patch" evidence="6">
    <location>
        <begin position="150"/>
        <end position="206"/>
    </location>
</feature>
<dbReference type="Proteomes" id="UP000478008">
    <property type="component" value="Unassembled WGS sequence"/>
</dbReference>
<dbReference type="PANTHER" id="PTHR15818:SF2">
    <property type="entry name" value="G-PATCH DOMAIN AND KOW MOTIFS-CONTAINING PROTEIN"/>
    <property type="match status" value="1"/>
</dbReference>
<comment type="function">
    <text evidence="4">Involved in spliceosome maturation and the first step of pre-mRNA splicing.</text>
</comment>
<reference evidence="8 9" key="1">
    <citation type="submission" date="2019-07" db="EMBL/GenBank/DDBJ databases">
        <authorList>
            <person name="Friedrich A."/>
            <person name="Schacherer J."/>
        </authorList>
    </citation>
    <scope>NUCLEOTIDE SEQUENCE [LARGE SCALE GENOMIC DNA]</scope>
</reference>
<dbReference type="GO" id="GO:0000398">
    <property type="term" value="P:mRNA splicing, via spliceosome"/>
    <property type="evidence" value="ECO:0007669"/>
    <property type="project" value="UniProtKB-UniRule"/>
</dbReference>
<evidence type="ECO:0000256" key="4">
    <source>
        <dbReference type="RuleBase" id="RU369096"/>
    </source>
</evidence>
<evidence type="ECO:0000313" key="10">
    <source>
        <dbReference type="Proteomes" id="UP000568158"/>
    </source>
</evidence>
<keyword evidence="9" id="KW-1185">Reference proteome</keyword>
<dbReference type="PANTHER" id="PTHR15818">
    <property type="entry name" value="G PATCH AND KOW-CONTAINING"/>
    <property type="match status" value="1"/>
</dbReference>
<evidence type="ECO:0000256" key="3">
    <source>
        <dbReference type="ARBA" id="ARBA00023242"/>
    </source>
</evidence>
<reference evidence="7 10" key="2">
    <citation type="journal article" date="2020" name="Appl. Microbiol. Biotechnol.">
        <title>Targeted gene deletion in Brettanomyces bruxellensis with an expression-free CRISPR-Cas9 system.</title>
        <authorList>
            <person name="Varela C."/>
            <person name="Bartel C."/>
            <person name="Onetto C."/>
            <person name="Borneman A."/>
        </authorList>
    </citation>
    <scope>NUCLEOTIDE SEQUENCE [LARGE SCALE GENOMIC DNA]</scope>
    <source>
        <strain evidence="7 10">AWRI1613</strain>
    </source>
</reference>
<protein>
    <recommendedName>
        <fullName evidence="4">Pre-mRNA-splicing factor</fullName>
    </recommendedName>
</protein>
<dbReference type="InterPro" id="IPR045166">
    <property type="entry name" value="Spp2-like"/>
</dbReference>
<dbReference type="Proteomes" id="UP000568158">
    <property type="component" value="Unassembled WGS sequence"/>
</dbReference>
<evidence type="ECO:0000313" key="7">
    <source>
        <dbReference type="EMBL" id="KAF6005811.1"/>
    </source>
</evidence>
<evidence type="ECO:0000313" key="9">
    <source>
        <dbReference type="Proteomes" id="UP000478008"/>
    </source>
</evidence>
<dbReference type="AlphaFoldDB" id="A0A3F2Y5L8"/>
<sequence>MKFSLKKSKFASKIPTGNRKSFSLKKKVEVVRKSKAVGKVEIKRNGLFESNAIKHDGKKIGISTIKDIDTPRLADSELVIKPIQSRRDIFRKKKQTSSNVPSYDHQPIKYGINNMDKKGKMDHLDNQRADSIRQKPVPLTSYDVPSCVSETTEESYEKVPVEKFGLAMLRGMGWKGDVTEIEKEEVKKDNASTSRPLLLGLGAKPSAVQLDPSYRVSSASYEPVTRVSKNYGSSGGI</sequence>